<keyword evidence="2" id="KW-1185">Reference proteome</keyword>
<comment type="caution">
    <text evidence="1">The sequence shown here is derived from an EMBL/GenBank/DDBJ whole genome shotgun (WGS) entry which is preliminary data.</text>
</comment>
<proteinExistence type="predicted"/>
<organism evidence="1 2">
    <name type="scientific">Tanacetum coccineum</name>
    <dbReference type="NCBI Taxonomy" id="301880"/>
    <lineage>
        <taxon>Eukaryota</taxon>
        <taxon>Viridiplantae</taxon>
        <taxon>Streptophyta</taxon>
        <taxon>Embryophyta</taxon>
        <taxon>Tracheophyta</taxon>
        <taxon>Spermatophyta</taxon>
        <taxon>Magnoliopsida</taxon>
        <taxon>eudicotyledons</taxon>
        <taxon>Gunneridae</taxon>
        <taxon>Pentapetalae</taxon>
        <taxon>asterids</taxon>
        <taxon>campanulids</taxon>
        <taxon>Asterales</taxon>
        <taxon>Asteraceae</taxon>
        <taxon>Asteroideae</taxon>
        <taxon>Anthemideae</taxon>
        <taxon>Anthemidinae</taxon>
        <taxon>Tanacetum</taxon>
    </lineage>
</organism>
<evidence type="ECO:0000313" key="2">
    <source>
        <dbReference type="Proteomes" id="UP001151760"/>
    </source>
</evidence>
<name>A0ABQ5D5M8_9ASTR</name>
<dbReference type="Proteomes" id="UP001151760">
    <property type="component" value="Unassembled WGS sequence"/>
</dbReference>
<evidence type="ECO:0000313" key="1">
    <source>
        <dbReference type="EMBL" id="GJT33538.1"/>
    </source>
</evidence>
<dbReference type="EMBL" id="BQNB010014886">
    <property type="protein sequence ID" value="GJT33538.1"/>
    <property type="molecule type" value="Genomic_DNA"/>
</dbReference>
<reference evidence="1" key="1">
    <citation type="journal article" date="2022" name="Int. J. Mol. Sci.">
        <title>Draft Genome of Tanacetum Coccineum: Genomic Comparison of Closely Related Tanacetum-Family Plants.</title>
        <authorList>
            <person name="Yamashiro T."/>
            <person name="Shiraishi A."/>
            <person name="Nakayama K."/>
            <person name="Satake H."/>
        </authorList>
    </citation>
    <scope>NUCLEOTIDE SEQUENCE</scope>
</reference>
<protein>
    <submittedName>
        <fullName evidence="1">Uncharacterized protein</fullName>
    </submittedName>
</protein>
<sequence>MIQLQPKEGFLHNKELLPLEQPPTRTQLRSQMMTYLKHVGNKKHLDLKNKTFEEIQALYEKVKRFDESFTVIGSNEDERKIKELNEGASDPDKKKKFCKENSQWELQSIQLSIGGLIIFYGMVSRFDIHLYEFSMNQYSEVTLEGIELILWGD</sequence>
<accession>A0ABQ5D5M8</accession>
<reference evidence="1" key="2">
    <citation type="submission" date="2022-01" db="EMBL/GenBank/DDBJ databases">
        <authorList>
            <person name="Yamashiro T."/>
            <person name="Shiraishi A."/>
            <person name="Satake H."/>
            <person name="Nakayama K."/>
        </authorList>
    </citation>
    <scope>NUCLEOTIDE SEQUENCE</scope>
</reference>
<gene>
    <name evidence="1" type="ORF">Tco_0923957</name>
</gene>